<evidence type="ECO:0000313" key="3">
    <source>
        <dbReference type="Proteomes" id="UP000269221"/>
    </source>
</evidence>
<protein>
    <recommendedName>
        <fullName evidence="1">Integrase zinc-binding domain-containing protein</fullName>
    </recommendedName>
</protein>
<evidence type="ECO:0000259" key="1">
    <source>
        <dbReference type="Pfam" id="PF17921"/>
    </source>
</evidence>
<sequence length="173" mass="19928">MEQGIRCLRELAVLEIIFSEDERFPKSPDDVQCTSQMWLRFAQLGPEMCSRYLATLRWREGENKDIAARVEKLTVKVRHMDAHVSKSQANEEHHNNEEVDKAAKVEVSQVDLDWQHKGEVFLARGVHDASGHQGRDATYRWVRDRGVDLTMDKISQVIHNCETCTAIKQAKRG</sequence>
<gene>
    <name evidence="2" type="ORF">DUI87_31733</name>
</gene>
<accession>A0A3M0IT38</accession>
<dbReference type="Pfam" id="PF17921">
    <property type="entry name" value="Integrase_H2C2"/>
    <property type="match status" value="1"/>
</dbReference>
<dbReference type="OrthoDB" id="9220176at2759"/>
<organism evidence="2 3">
    <name type="scientific">Hirundo rustica rustica</name>
    <dbReference type="NCBI Taxonomy" id="333673"/>
    <lineage>
        <taxon>Eukaryota</taxon>
        <taxon>Metazoa</taxon>
        <taxon>Chordata</taxon>
        <taxon>Craniata</taxon>
        <taxon>Vertebrata</taxon>
        <taxon>Euteleostomi</taxon>
        <taxon>Archelosauria</taxon>
        <taxon>Archosauria</taxon>
        <taxon>Dinosauria</taxon>
        <taxon>Saurischia</taxon>
        <taxon>Theropoda</taxon>
        <taxon>Coelurosauria</taxon>
        <taxon>Aves</taxon>
        <taxon>Neognathae</taxon>
        <taxon>Neoaves</taxon>
        <taxon>Telluraves</taxon>
        <taxon>Australaves</taxon>
        <taxon>Passeriformes</taxon>
        <taxon>Sylvioidea</taxon>
        <taxon>Hirundinidae</taxon>
        <taxon>Hirundo</taxon>
    </lineage>
</organism>
<comment type="caution">
    <text evidence="2">The sequence shown here is derived from an EMBL/GenBank/DDBJ whole genome shotgun (WGS) entry which is preliminary data.</text>
</comment>
<feature type="domain" description="Integrase zinc-binding" evidence="1">
    <location>
        <begin position="126"/>
        <end position="168"/>
    </location>
</feature>
<evidence type="ECO:0000313" key="2">
    <source>
        <dbReference type="EMBL" id="RMB91805.1"/>
    </source>
</evidence>
<dbReference type="Proteomes" id="UP000269221">
    <property type="component" value="Unassembled WGS sequence"/>
</dbReference>
<dbReference type="EMBL" id="QRBI01000234">
    <property type="protein sequence ID" value="RMB91805.1"/>
    <property type="molecule type" value="Genomic_DNA"/>
</dbReference>
<dbReference type="InterPro" id="IPR041588">
    <property type="entry name" value="Integrase_H2C2"/>
</dbReference>
<dbReference type="AlphaFoldDB" id="A0A3M0IT38"/>
<keyword evidence="3" id="KW-1185">Reference proteome</keyword>
<name>A0A3M0IT38_HIRRU</name>
<reference evidence="2 3" key="1">
    <citation type="submission" date="2018-07" db="EMBL/GenBank/DDBJ databases">
        <title>A high quality draft genome assembly of the barn swallow (H. rustica rustica).</title>
        <authorList>
            <person name="Formenti G."/>
            <person name="Chiara M."/>
            <person name="Poveda L."/>
            <person name="Francoijs K.-J."/>
            <person name="Bonisoli-Alquati A."/>
            <person name="Canova L."/>
            <person name="Gianfranceschi L."/>
            <person name="Horner D.S."/>
            <person name="Saino N."/>
        </authorList>
    </citation>
    <scope>NUCLEOTIDE SEQUENCE [LARGE SCALE GENOMIC DNA]</scope>
    <source>
        <strain evidence="2">Chelidonia</strain>
        <tissue evidence="2">Blood</tissue>
    </source>
</reference>
<proteinExistence type="predicted"/>